<gene>
    <name evidence="1" type="ORF">NSP04_01690</name>
</gene>
<dbReference type="Proteomes" id="UP001165267">
    <property type="component" value="Unassembled WGS sequence"/>
</dbReference>
<protein>
    <submittedName>
        <fullName evidence="1">Uncharacterized protein</fullName>
    </submittedName>
</protein>
<accession>A0ABT1XDK1</accession>
<name>A0ABT1XDK1_9BURK</name>
<dbReference type="EMBL" id="JANKHG010000001">
    <property type="protein sequence ID" value="MCR2745355.1"/>
    <property type="molecule type" value="Genomic_DNA"/>
</dbReference>
<proteinExistence type="predicted"/>
<evidence type="ECO:0000313" key="1">
    <source>
        <dbReference type="EMBL" id="MCR2745355.1"/>
    </source>
</evidence>
<organism evidence="1 2">
    <name type="scientific">Limnobacter parvus</name>
    <dbReference type="NCBI Taxonomy" id="2939690"/>
    <lineage>
        <taxon>Bacteria</taxon>
        <taxon>Pseudomonadati</taxon>
        <taxon>Pseudomonadota</taxon>
        <taxon>Betaproteobacteria</taxon>
        <taxon>Burkholderiales</taxon>
        <taxon>Burkholderiaceae</taxon>
        <taxon>Limnobacter</taxon>
    </lineage>
</organism>
<keyword evidence="2" id="KW-1185">Reference proteome</keyword>
<dbReference type="RefSeq" id="WP_257510598.1">
    <property type="nucleotide sequence ID" value="NZ_JANKHG010000001.1"/>
</dbReference>
<sequence length="432" mass="48177">MNRVLKLCGLSNTPNENTHAPTTNQRTWLGAMRRNDYHPGHTYSAQELGQFASNNFPRAEDRPQFLRDLLVAFHNPHASKVEKATLCKHMANSMREEDSLYCLGASRQANFFASYCIDLSLQQLDQNYTAALEQDLRSMLSLWVNTLCPSQSTFNLDGILYSRAELITMLSSPNLISRELRQPVGGLAQRMDARLQGYGTSGNSQNVHDQAVRDNGSRILDIMKAKHRKTRELSSAEINLYVGTAISNCNATNSDKALMRQGLKICTSNTSRDNNWAVNINPKRVLGHVCQYIQATQDSGMRDHLKQSLLSRFREIELEKPCVTGLLQRLLDIPSGIDPDMNFAGKARQVGEDVVTVAAKTYEQFNTLIEEGIEAIPAAQRNSDAQNNAIGAIGQNMFEARINQDLKRLGGLTEAEIAPHRERLKVGFNAPS</sequence>
<reference evidence="1" key="1">
    <citation type="submission" date="2022-07" db="EMBL/GenBank/DDBJ databases">
        <authorList>
            <person name="Xamxidin M."/>
        </authorList>
    </citation>
    <scope>NUCLEOTIDE SEQUENCE</scope>
    <source>
        <strain evidence="1">YS8-69</strain>
    </source>
</reference>
<comment type="caution">
    <text evidence="1">The sequence shown here is derived from an EMBL/GenBank/DDBJ whole genome shotgun (WGS) entry which is preliminary data.</text>
</comment>
<evidence type="ECO:0000313" key="2">
    <source>
        <dbReference type="Proteomes" id="UP001165267"/>
    </source>
</evidence>